<keyword evidence="2" id="KW-1185">Reference proteome</keyword>
<accession>A0A4Y2D3Y0</accession>
<proteinExistence type="predicted"/>
<name>A0A4Y2D3Y0_ARAVE</name>
<dbReference type="Proteomes" id="UP000499080">
    <property type="component" value="Unassembled WGS sequence"/>
</dbReference>
<evidence type="ECO:0000313" key="1">
    <source>
        <dbReference type="EMBL" id="GBM11472.1"/>
    </source>
</evidence>
<dbReference type="EMBL" id="BGPR01000300">
    <property type="protein sequence ID" value="GBM11472.1"/>
    <property type="molecule type" value="Genomic_DNA"/>
</dbReference>
<sequence length="113" mass="12929">MKPFSFKYGRKQDTDDEKEISVILMVISKDEDFGSFQQETGAVEMEEVIYLESAMIDFSTNVFVLIDNVGDVKMKAHYSYVCGIEEVDRGEYDMTGLRITNLAKSKFVLMVND</sequence>
<comment type="caution">
    <text evidence="1">The sequence shown here is derived from an EMBL/GenBank/DDBJ whole genome shotgun (WGS) entry which is preliminary data.</text>
</comment>
<dbReference type="AlphaFoldDB" id="A0A4Y2D3Y0"/>
<protein>
    <submittedName>
        <fullName evidence="1">Uncharacterized protein</fullName>
    </submittedName>
</protein>
<organism evidence="1 2">
    <name type="scientific">Araneus ventricosus</name>
    <name type="common">Orbweaver spider</name>
    <name type="synonym">Epeira ventricosa</name>
    <dbReference type="NCBI Taxonomy" id="182803"/>
    <lineage>
        <taxon>Eukaryota</taxon>
        <taxon>Metazoa</taxon>
        <taxon>Ecdysozoa</taxon>
        <taxon>Arthropoda</taxon>
        <taxon>Chelicerata</taxon>
        <taxon>Arachnida</taxon>
        <taxon>Araneae</taxon>
        <taxon>Araneomorphae</taxon>
        <taxon>Entelegynae</taxon>
        <taxon>Araneoidea</taxon>
        <taxon>Araneidae</taxon>
        <taxon>Araneus</taxon>
    </lineage>
</organism>
<reference evidence="1 2" key="1">
    <citation type="journal article" date="2019" name="Sci. Rep.">
        <title>Orb-weaving spider Araneus ventricosus genome elucidates the spidroin gene catalogue.</title>
        <authorList>
            <person name="Kono N."/>
            <person name="Nakamura H."/>
            <person name="Ohtoshi R."/>
            <person name="Moran D.A.P."/>
            <person name="Shinohara A."/>
            <person name="Yoshida Y."/>
            <person name="Fujiwara M."/>
            <person name="Mori M."/>
            <person name="Tomita M."/>
            <person name="Arakawa K."/>
        </authorList>
    </citation>
    <scope>NUCLEOTIDE SEQUENCE [LARGE SCALE GENOMIC DNA]</scope>
</reference>
<evidence type="ECO:0000313" key="2">
    <source>
        <dbReference type="Proteomes" id="UP000499080"/>
    </source>
</evidence>
<gene>
    <name evidence="1" type="ORF">AVEN_240621_1</name>
</gene>